<dbReference type="RefSeq" id="WP_120329779.1">
    <property type="nucleotide sequence ID" value="NZ_CP109307.1"/>
</dbReference>
<protein>
    <submittedName>
        <fullName evidence="2">Uncharacterized protein</fullName>
    </submittedName>
</protein>
<dbReference type="AlphaFoldDB" id="A0A420EYE7"/>
<evidence type="ECO:0000256" key="1">
    <source>
        <dbReference type="SAM" id="MobiDB-lite"/>
    </source>
</evidence>
<feature type="compositionally biased region" description="Low complexity" evidence="1">
    <location>
        <begin position="1"/>
        <end position="31"/>
    </location>
</feature>
<evidence type="ECO:0000313" key="3">
    <source>
        <dbReference type="Proteomes" id="UP000285744"/>
    </source>
</evidence>
<evidence type="ECO:0000313" key="2">
    <source>
        <dbReference type="EMBL" id="RKF25775.1"/>
    </source>
</evidence>
<dbReference type="Proteomes" id="UP000285744">
    <property type="component" value="Unassembled WGS sequence"/>
</dbReference>
<organism evidence="2 3">
    <name type="scientific">Micromonospora globbae</name>
    <dbReference type="NCBI Taxonomy" id="1894969"/>
    <lineage>
        <taxon>Bacteria</taxon>
        <taxon>Bacillati</taxon>
        <taxon>Actinomycetota</taxon>
        <taxon>Actinomycetes</taxon>
        <taxon>Micromonosporales</taxon>
        <taxon>Micromonosporaceae</taxon>
        <taxon>Micromonospora</taxon>
    </lineage>
</organism>
<sequence length="84" mass="8332">MANKATKPASGAGKPAARPAAKPAARPAAKPVVVNPGTPAPKSGQYLPVKGGPEVTVPKGHRIPPTPKGGPSKLVDPTKNKSGK</sequence>
<gene>
    <name evidence="2" type="ORF">D7I43_18450</name>
</gene>
<accession>A0A420EYE7</accession>
<feature type="region of interest" description="Disordered" evidence="1">
    <location>
        <begin position="1"/>
        <end position="84"/>
    </location>
</feature>
<name>A0A420EYE7_9ACTN</name>
<dbReference type="OrthoDB" id="2629154at2"/>
<reference evidence="2 3" key="1">
    <citation type="journal article" date="2018" name="Int. J. Syst. Evol. Microbiol.">
        <title>Micromonospora globbae sp. nov., an endophytic actinomycete isolated from roots of Globba winitii C. H. Wright.</title>
        <authorList>
            <person name="Kuncharoen N."/>
            <person name="Pittayakhajonwut P."/>
            <person name="Tanasupawat S."/>
        </authorList>
    </citation>
    <scope>NUCLEOTIDE SEQUENCE [LARGE SCALE GENOMIC DNA]</scope>
    <source>
        <strain evidence="2 3">WPS1-2</strain>
    </source>
</reference>
<proteinExistence type="predicted"/>
<dbReference type="EMBL" id="RAQQ01000013">
    <property type="protein sequence ID" value="RKF25775.1"/>
    <property type="molecule type" value="Genomic_DNA"/>
</dbReference>
<comment type="caution">
    <text evidence="2">The sequence shown here is derived from an EMBL/GenBank/DDBJ whole genome shotgun (WGS) entry which is preliminary data.</text>
</comment>